<accession>A0A498CPV1</accession>
<gene>
    <name evidence="2" type="ORF">D4A47_09870</name>
</gene>
<evidence type="ECO:0000313" key="2">
    <source>
        <dbReference type="EMBL" id="RLL09661.1"/>
    </source>
</evidence>
<evidence type="ECO:0000313" key="3">
    <source>
        <dbReference type="Proteomes" id="UP000276301"/>
    </source>
</evidence>
<feature type="compositionally biased region" description="Polar residues" evidence="1">
    <location>
        <begin position="1"/>
        <end position="17"/>
    </location>
</feature>
<organism evidence="2 3">
    <name type="scientific">Anaerotruncus massiliensis</name>
    <name type="common">ex Liu et al. 2021</name>
    <dbReference type="NCBI Taxonomy" id="2321404"/>
    <lineage>
        <taxon>Bacteria</taxon>
        <taxon>Bacillati</taxon>
        <taxon>Bacillota</taxon>
        <taxon>Clostridia</taxon>
        <taxon>Eubacteriales</taxon>
        <taxon>Oscillospiraceae</taxon>
        <taxon>Anaerotruncus</taxon>
    </lineage>
</organism>
<name>A0A498CPV1_9FIRM</name>
<keyword evidence="3" id="KW-1185">Reference proteome</keyword>
<sequence length="155" mass="16127">MASTNTTEHLQLNQWSGTDRPKMADFNADNQKIDGALHAHTADGAAHVSAQERAAWTGAVPVLGSYEGDGQPMQEISLGFSPAFGIVFAAGKNPFQPVDQTTVALRAAFLAGGGSSQAALITETGFSVLSSATPVSGRVAALNEAGVTYQYLVFR</sequence>
<comment type="caution">
    <text evidence="2">The sequence shown here is derived from an EMBL/GenBank/DDBJ whole genome shotgun (WGS) entry which is preliminary data.</text>
</comment>
<dbReference type="AlphaFoldDB" id="A0A498CPV1"/>
<evidence type="ECO:0000256" key="1">
    <source>
        <dbReference type="SAM" id="MobiDB-lite"/>
    </source>
</evidence>
<dbReference type="EMBL" id="RCHT01000019">
    <property type="protein sequence ID" value="RLL09661.1"/>
    <property type="molecule type" value="Genomic_DNA"/>
</dbReference>
<reference evidence="2 3" key="1">
    <citation type="submission" date="2018-10" db="EMBL/GenBank/DDBJ databases">
        <title>Anaerotruncus faecis sp. nov., isolated from human feces.</title>
        <authorList>
            <person name="Wang Y.-J."/>
        </authorList>
    </citation>
    <scope>NUCLEOTIDE SEQUENCE [LARGE SCALE GENOMIC DNA]</scope>
    <source>
        <strain evidence="2 3">22A2-44</strain>
    </source>
</reference>
<dbReference type="RefSeq" id="WP_121587153.1">
    <property type="nucleotide sequence ID" value="NZ_RCHT01000019.1"/>
</dbReference>
<dbReference type="Proteomes" id="UP000276301">
    <property type="component" value="Unassembled WGS sequence"/>
</dbReference>
<protein>
    <submittedName>
        <fullName evidence="2">Uncharacterized protein</fullName>
    </submittedName>
</protein>
<feature type="region of interest" description="Disordered" evidence="1">
    <location>
        <begin position="1"/>
        <end position="24"/>
    </location>
</feature>
<proteinExistence type="predicted"/>